<feature type="compositionally biased region" description="Low complexity" evidence="1">
    <location>
        <begin position="267"/>
        <end position="282"/>
    </location>
</feature>
<dbReference type="InterPro" id="IPR015421">
    <property type="entry name" value="PyrdxlP-dep_Trfase_major"/>
</dbReference>
<keyword evidence="4" id="KW-1185">Reference proteome</keyword>
<evidence type="ECO:0000256" key="1">
    <source>
        <dbReference type="SAM" id="MobiDB-lite"/>
    </source>
</evidence>
<dbReference type="PANTHER" id="PTHR43510">
    <property type="entry name" value="AMINOTRANSFERASE FUNCTION, HYPOTHETICAL (EUROFUNG)"/>
    <property type="match status" value="1"/>
</dbReference>
<evidence type="ECO:0000313" key="4">
    <source>
        <dbReference type="Proteomes" id="UP001189429"/>
    </source>
</evidence>
<evidence type="ECO:0000259" key="2">
    <source>
        <dbReference type="Pfam" id="PF00155"/>
    </source>
</evidence>
<dbReference type="Gene3D" id="3.40.640.10">
    <property type="entry name" value="Type I PLP-dependent aspartate aminotransferase-like (Major domain)"/>
    <property type="match status" value="2"/>
</dbReference>
<dbReference type="EMBL" id="CAUYUJ010015815">
    <property type="protein sequence ID" value="CAK0858384.1"/>
    <property type="molecule type" value="Genomic_DNA"/>
</dbReference>
<dbReference type="Proteomes" id="UP001189429">
    <property type="component" value="Unassembled WGS sequence"/>
</dbReference>
<accession>A0ABN9UHG8</accession>
<dbReference type="SUPFAM" id="SSF53383">
    <property type="entry name" value="PLP-dependent transferases"/>
    <property type="match status" value="1"/>
</dbReference>
<feature type="region of interest" description="Disordered" evidence="1">
    <location>
        <begin position="267"/>
        <end position="297"/>
    </location>
</feature>
<gene>
    <name evidence="3" type="ORF">PCOR1329_LOCUS48179</name>
</gene>
<dbReference type="Gene3D" id="3.90.1150.10">
    <property type="entry name" value="Aspartate Aminotransferase, domain 1"/>
    <property type="match status" value="2"/>
</dbReference>
<dbReference type="Pfam" id="PF00155">
    <property type="entry name" value="Aminotran_1_2"/>
    <property type="match status" value="1"/>
</dbReference>
<sequence length="465" mass="50608">MRCSLFRGATTASRNLGLSRRSLLSGTRPLRPFKVERHPGWDTAPFLLSCADCEPLQLQELLSMAEAESEAHAVKSLDLWENLNLGYTYQQGLPLLREEILGSEFLTDGGSEPAARGSMSPDDITVAAPAEGIWLAMTALFEYFQLTNNGAANPAIHVIATAPSYQSLTEMAYALRPICKLSLWKPEKSSLDNEPRFSVDELERLLAGTSPEREDGSPESTTCSTAAFQLLVMNFPHNPTGALLSRADLDRVISMCREHRAFISGAARRGPGARAAAGPRRGAPGRGPERAGRRPIRRGGVACPASARRGRRVREGDLPRRAIQKRVHELKDYTTICPSAPSEVLALMGLRAGGKIAGRNLGIIGNNLETMERCFGGGSSTGKFVWARPTAGSFAFPRLVGSSSGSDGDSAAASDTDRYCADLERNHGIMLLPSSYFDEDVRDRFRITFGRKDTADILEKHWALF</sequence>
<organism evidence="3 4">
    <name type="scientific">Prorocentrum cordatum</name>
    <dbReference type="NCBI Taxonomy" id="2364126"/>
    <lineage>
        <taxon>Eukaryota</taxon>
        <taxon>Sar</taxon>
        <taxon>Alveolata</taxon>
        <taxon>Dinophyceae</taxon>
        <taxon>Prorocentrales</taxon>
        <taxon>Prorocentraceae</taxon>
        <taxon>Prorocentrum</taxon>
    </lineage>
</organism>
<dbReference type="InterPro" id="IPR015424">
    <property type="entry name" value="PyrdxlP-dep_Trfase"/>
</dbReference>
<feature type="domain" description="Aminotransferase class I/classII large" evidence="2">
    <location>
        <begin position="152"/>
        <end position="262"/>
    </location>
</feature>
<dbReference type="InterPro" id="IPR004839">
    <property type="entry name" value="Aminotransferase_I/II_large"/>
</dbReference>
<proteinExistence type="predicted"/>
<evidence type="ECO:0000313" key="3">
    <source>
        <dbReference type="EMBL" id="CAK0858384.1"/>
    </source>
</evidence>
<reference evidence="3" key="1">
    <citation type="submission" date="2023-10" db="EMBL/GenBank/DDBJ databases">
        <authorList>
            <person name="Chen Y."/>
            <person name="Shah S."/>
            <person name="Dougan E. K."/>
            <person name="Thang M."/>
            <person name="Chan C."/>
        </authorList>
    </citation>
    <scope>NUCLEOTIDE SEQUENCE [LARGE SCALE GENOMIC DNA]</scope>
</reference>
<dbReference type="InterPro" id="IPR015422">
    <property type="entry name" value="PyrdxlP-dep_Trfase_small"/>
</dbReference>
<dbReference type="PANTHER" id="PTHR43510:SF1">
    <property type="entry name" value="AMINOTRANSFERASE FUNCTION, HYPOTHETICAL (EUROFUNG)"/>
    <property type="match status" value="1"/>
</dbReference>
<comment type="caution">
    <text evidence="3">The sequence shown here is derived from an EMBL/GenBank/DDBJ whole genome shotgun (WGS) entry which is preliminary data.</text>
</comment>
<protein>
    <recommendedName>
        <fullName evidence="2">Aminotransferase class I/classII large domain-containing protein</fullName>
    </recommendedName>
</protein>
<name>A0ABN9UHG8_9DINO</name>